<evidence type="ECO:0000313" key="2">
    <source>
        <dbReference type="EMBL" id="CUO63834.1"/>
    </source>
</evidence>
<feature type="transmembrane region" description="Helical" evidence="1">
    <location>
        <begin position="891"/>
        <end position="911"/>
    </location>
</feature>
<organism evidence="2 3">
    <name type="scientific">Clostridium disporicum</name>
    <dbReference type="NCBI Taxonomy" id="84024"/>
    <lineage>
        <taxon>Bacteria</taxon>
        <taxon>Bacillati</taxon>
        <taxon>Bacillota</taxon>
        <taxon>Clostridia</taxon>
        <taxon>Eubacteriales</taxon>
        <taxon>Clostridiaceae</taxon>
        <taxon>Clostridium</taxon>
    </lineage>
</organism>
<dbReference type="EMBL" id="CYZX01000012">
    <property type="protein sequence ID" value="CUO63834.1"/>
    <property type="molecule type" value="Genomic_DNA"/>
</dbReference>
<dbReference type="Pfam" id="PF08238">
    <property type="entry name" value="Sel1"/>
    <property type="match status" value="11"/>
</dbReference>
<dbReference type="GO" id="GO:0008800">
    <property type="term" value="F:beta-lactamase activity"/>
    <property type="evidence" value="ECO:0007669"/>
    <property type="project" value="UniProtKB-EC"/>
</dbReference>
<protein>
    <submittedName>
        <fullName evidence="2">Sel1 domain-containing protein repeat-containing protein</fullName>
        <ecNumber evidence="2">3.5.2.6</ecNumber>
    </submittedName>
</protein>
<dbReference type="EC" id="3.5.2.6" evidence="2"/>
<keyword evidence="1" id="KW-0812">Transmembrane</keyword>
<dbReference type="AlphaFoldDB" id="A0A174GMN6"/>
<proteinExistence type="predicted"/>
<dbReference type="InterPro" id="IPR011990">
    <property type="entry name" value="TPR-like_helical_dom_sf"/>
</dbReference>
<accession>A0A174GMN6</accession>
<keyword evidence="2" id="KW-0378">Hydrolase</keyword>
<dbReference type="InterPro" id="IPR050767">
    <property type="entry name" value="Sel1_AlgK"/>
</dbReference>
<dbReference type="PANTHER" id="PTHR11102:SF160">
    <property type="entry name" value="ERAD-ASSOCIATED E3 UBIQUITIN-PROTEIN LIGASE COMPONENT HRD3"/>
    <property type="match status" value="1"/>
</dbReference>
<dbReference type="SUPFAM" id="SSF81901">
    <property type="entry name" value="HCP-like"/>
    <property type="match status" value="3"/>
</dbReference>
<dbReference type="InterPro" id="IPR006597">
    <property type="entry name" value="Sel1-like"/>
</dbReference>
<dbReference type="SMART" id="SM00671">
    <property type="entry name" value="SEL1"/>
    <property type="match status" value="12"/>
</dbReference>
<keyword evidence="1" id="KW-1133">Transmembrane helix</keyword>
<dbReference type="Gene3D" id="1.25.40.10">
    <property type="entry name" value="Tetratricopeptide repeat domain"/>
    <property type="match status" value="4"/>
</dbReference>
<dbReference type="RefSeq" id="WP_055266050.1">
    <property type="nucleotide sequence ID" value="NZ_CABIXQ010000012.1"/>
</dbReference>
<name>A0A174GMN6_9CLOT</name>
<dbReference type="Proteomes" id="UP000095594">
    <property type="component" value="Unassembled WGS sequence"/>
</dbReference>
<evidence type="ECO:0000256" key="1">
    <source>
        <dbReference type="SAM" id="Phobius"/>
    </source>
</evidence>
<dbReference type="OrthoDB" id="7056571at2"/>
<evidence type="ECO:0000313" key="3">
    <source>
        <dbReference type="Proteomes" id="UP000095594"/>
    </source>
</evidence>
<dbReference type="PANTHER" id="PTHR11102">
    <property type="entry name" value="SEL-1-LIKE PROTEIN"/>
    <property type="match status" value="1"/>
</dbReference>
<sequence>MENRLNLDFLKIEFRKLYTEVNNIFDYKGKDIIIHFKSIVEYIILLIYEKNKILYDDKVGLNENITRLYNKGILPGKIYRNIILVLSQINICYQCKNDEDETEWFEGFIEKYKDRLYEILVFVAVKCGEENYSLILSGLNEDEKNIFKQYLNNKESNIIDNKDEEKGLVLYEDATNIEDIDSDEVKEKVSKLVEAGENYYLGRGVQKNNKEAFKNFIEAAKYDSEVAEAYLGLFYERGLSVERNYDLANKWYRRAAAKGNSFAQYSLGCLYLNGTGVARDYQKALICFGKSSESEYSPAYYQLGRMYYNGYGVDKNLEFAFKWYKKAAEENLPAAQHALSYMYKTGEGCERNIVRAYYWVEKAAENDYEDAYYIVGKSYLEGICYEVNYEKAYYYLKKGYEAYDTDCIESLADMYYSGLYVDKDVTKALDLYNRSIECGNRNIFFKVGKIYEDENLIDEAIELYDMGSREGDLKCIQRLGIMYYNGELVKRDTEKAIKYIEIAAENKAPHAMYMLAIAYLRVNKFGEDTTRIVKKLLEEAYELKSQFAAEYLAFLMLADKKDGKDINEKKLLEYLEFGFVNGVVGSSFQYGYIYENGIVVEKNLEKAYSYYKMAADKDYIKAIVKLASWYKIGKFLPQDINESIKLYTKAAEHNDIEAIESLIEIYELGFGNSKSDIKALKYVFKLIELDALKGKCKLAYYCLAGIGVEKDEKRANEIIKEIEDIDKGTANNLRCILAEKRLITNMSQDEIINTYMEGIDLGNSDCYGNLALYLYNNNLYKDKKYEEYFKSAMAGKDLGIKKCNYVYLKDILKKKEENSIVTEEEMRVVKDLRDMIDKGMYEAINDLLEWYDIRDKTDDKNYYELKKQAIFYNITRPKQKHKKKLSRQETLNVITIVSVFMLIIIMIYAIVK</sequence>
<keyword evidence="1" id="KW-0472">Membrane</keyword>
<gene>
    <name evidence="2" type="primary">hcpC</name>
    <name evidence="2" type="ORF">ERS852471_01938</name>
</gene>
<reference evidence="2 3" key="1">
    <citation type="submission" date="2015-09" db="EMBL/GenBank/DDBJ databases">
        <authorList>
            <consortium name="Pathogen Informatics"/>
        </authorList>
    </citation>
    <scope>NUCLEOTIDE SEQUENCE [LARGE SCALE GENOMIC DNA]</scope>
    <source>
        <strain evidence="2 3">2789STDY5834856</strain>
    </source>
</reference>